<proteinExistence type="predicted"/>
<sequence length="207" mass="22164">MRLRPSVISPTKRPRSRFVLRRLIDKPGLLTTETELSDAQRGFAKDASSWNDRGRDLLSVVKAVRPNVLIGTSTVPGAFTEEIVKAMHEHAPRLIILPLSNPTRLHEATPADLLKWTDGKALVATGSPFDPVSGPWGANGEDVSIDIAECNNSVAPHRSDARGRGRGCVVDEPCAPGPNRPSPPGGVVCQGDQRPGGEERDQGGCGR</sequence>
<reference evidence="3" key="1">
    <citation type="submission" date="2021-10" db="EMBL/GenBank/DDBJ databases">
        <authorList>
            <person name="Piombo E."/>
        </authorList>
    </citation>
    <scope>NUCLEOTIDE SEQUENCE</scope>
</reference>
<evidence type="ECO:0000313" key="3">
    <source>
        <dbReference type="EMBL" id="CAH0029853.1"/>
    </source>
</evidence>
<feature type="domain" description="Malic enzyme NAD-binding" evidence="2">
    <location>
        <begin position="6"/>
        <end position="176"/>
    </location>
</feature>
<evidence type="ECO:0000259" key="2">
    <source>
        <dbReference type="SMART" id="SM00919"/>
    </source>
</evidence>
<evidence type="ECO:0000256" key="1">
    <source>
        <dbReference type="SAM" id="MobiDB-lite"/>
    </source>
</evidence>
<dbReference type="Pfam" id="PF03949">
    <property type="entry name" value="Malic_M"/>
    <property type="match status" value="1"/>
</dbReference>
<dbReference type="SUPFAM" id="SSF51735">
    <property type="entry name" value="NAD(P)-binding Rossmann-fold domains"/>
    <property type="match status" value="1"/>
</dbReference>
<dbReference type="Proteomes" id="UP000696573">
    <property type="component" value="Unassembled WGS sequence"/>
</dbReference>
<dbReference type="OrthoDB" id="5365701at2759"/>
<dbReference type="Gene3D" id="3.40.50.720">
    <property type="entry name" value="NAD(P)-binding Rossmann-like Domain"/>
    <property type="match status" value="1"/>
</dbReference>
<feature type="compositionally biased region" description="Basic and acidic residues" evidence="1">
    <location>
        <begin position="195"/>
        <end position="207"/>
    </location>
</feature>
<comment type="caution">
    <text evidence="3">The sequence shown here is derived from an EMBL/GenBank/DDBJ whole genome shotgun (WGS) entry which is preliminary data.</text>
</comment>
<feature type="non-terminal residue" evidence="3">
    <location>
        <position position="1"/>
    </location>
</feature>
<dbReference type="InterPro" id="IPR012302">
    <property type="entry name" value="Malic_NAD-bd"/>
</dbReference>
<dbReference type="PANTHER" id="PTHR23406">
    <property type="entry name" value="MALIC ENZYME-RELATED"/>
    <property type="match status" value="1"/>
</dbReference>
<dbReference type="InterPro" id="IPR036291">
    <property type="entry name" value="NAD(P)-bd_dom_sf"/>
</dbReference>
<feature type="region of interest" description="Disordered" evidence="1">
    <location>
        <begin position="156"/>
        <end position="207"/>
    </location>
</feature>
<keyword evidence="4" id="KW-1185">Reference proteome</keyword>
<dbReference type="GO" id="GO:0005739">
    <property type="term" value="C:mitochondrion"/>
    <property type="evidence" value="ECO:0007669"/>
    <property type="project" value="TreeGrafter"/>
</dbReference>
<dbReference type="GO" id="GO:0005829">
    <property type="term" value="C:cytosol"/>
    <property type="evidence" value="ECO:0007669"/>
    <property type="project" value="TreeGrafter"/>
</dbReference>
<dbReference type="SMART" id="SM00919">
    <property type="entry name" value="Malic_M"/>
    <property type="match status" value="1"/>
</dbReference>
<dbReference type="GO" id="GO:0004471">
    <property type="term" value="F:malate dehydrogenase (decarboxylating) (NAD+) activity"/>
    <property type="evidence" value="ECO:0007669"/>
    <property type="project" value="TreeGrafter"/>
</dbReference>
<accession>A0A9N9VTJ5</accession>
<dbReference type="EMBL" id="CABFNQ020000740">
    <property type="protein sequence ID" value="CAH0029853.1"/>
    <property type="molecule type" value="Genomic_DNA"/>
</dbReference>
<dbReference type="GO" id="GO:0051287">
    <property type="term" value="F:NAD binding"/>
    <property type="evidence" value="ECO:0007669"/>
    <property type="project" value="InterPro"/>
</dbReference>
<protein>
    <recommendedName>
        <fullName evidence="2">Malic enzyme NAD-binding domain-containing protein</fullName>
    </recommendedName>
</protein>
<organism evidence="3 4">
    <name type="scientific">Clonostachys rhizophaga</name>
    <dbReference type="NCBI Taxonomy" id="160324"/>
    <lineage>
        <taxon>Eukaryota</taxon>
        <taxon>Fungi</taxon>
        <taxon>Dikarya</taxon>
        <taxon>Ascomycota</taxon>
        <taxon>Pezizomycotina</taxon>
        <taxon>Sordariomycetes</taxon>
        <taxon>Hypocreomycetidae</taxon>
        <taxon>Hypocreales</taxon>
        <taxon>Bionectriaceae</taxon>
        <taxon>Clonostachys</taxon>
    </lineage>
</organism>
<dbReference type="PANTHER" id="PTHR23406:SF34">
    <property type="entry name" value="NAD-DEPENDENT MALIC ENZYME, MITOCHONDRIAL"/>
    <property type="match status" value="1"/>
</dbReference>
<name>A0A9N9VTJ5_9HYPO</name>
<feature type="compositionally biased region" description="Pro residues" evidence="1">
    <location>
        <begin position="175"/>
        <end position="184"/>
    </location>
</feature>
<gene>
    <name evidence="3" type="ORF">CRHIZ90672A_00003221</name>
</gene>
<evidence type="ECO:0000313" key="4">
    <source>
        <dbReference type="Proteomes" id="UP000696573"/>
    </source>
</evidence>
<dbReference type="GO" id="GO:0006108">
    <property type="term" value="P:malate metabolic process"/>
    <property type="evidence" value="ECO:0007669"/>
    <property type="project" value="TreeGrafter"/>
</dbReference>
<dbReference type="AlphaFoldDB" id="A0A9N9VTJ5"/>